<organism evidence="3 4">
    <name type="scientific">Streptomyces griseorubiginosus</name>
    <dbReference type="NCBI Taxonomy" id="67304"/>
    <lineage>
        <taxon>Bacteria</taxon>
        <taxon>Bacillati</taxon>
        <taxon>Actinomycetota</taxon>
        <taxon>Actinomycetes</taxon>
        <taxon>Kitasatosporales</taxon>
        <taxon>Streptomycetaceae</taxon>
        <taxon>Streptomyces</taxon>
    </lineage>
</organism>
<dbReference type="AlphaFoldDB" id="A0A124HVK3"/>
<keyword evidence="1" id="KW-0456">Lyase</keyword>
<dbReference type="RefSeq" id="WP_062246444.1">
    <property type="nucleotide sequence ID" value="NZ_JBPJFL010000002.1"/>
</dbReference>
<dbReference type="PANTHER" id="PTHR21240:SF28">
    <property type="entry name" value="ISO-OROTATE DECARBOXYLASE (EUROFUNG)"/>
    <property type="match status" value="1"/>
</dbReference>
<evidence type="ECO:0000313" key="4">
    <source>
        <dbReference type="Proteomes" id="UP000054375"/>
    </source>
</evidence>
<evidence type="ECO:0000259" key="2">
    <source>
        <dbReference type="Pfam" id="PF04909"/>
    </source>
</evidence>
<reference evidence="3 4" key="1">
    <citation type="submission" date="2015-10" db="EMBL/GenBank/DDBJ databases">
        <title>Draft genome sequence of Streptomyces griseorubiginosus DSM 40469, type strain for the species Streptomyces griseorubiginosus.</title>
        <authorList>
            <person name="Ruckert C."/>
            <person name="Winkler A."/>
            <person name="Kalinowski J."/>
            <person name="Kampfer P."/>
            <person name="Glaeser S."/>
        </authorList>
    </citation>
    <scope>NUCLEOTIDE SEQUENCE [LARGE SCALE GENOMIC DNA]</scope>
    <source>
        <strain evidence="3 4">DSM 40469</strain>
    </source>
</reference>
<dbReference type="EMBL" id="LMWV01000044">
    <property type="protein sequence ID" value="KUN58726.1"/>
    <property type="molecule type" value="Genomic_DNA"/>
</dbReference>
<dbReference type="GO" id="GO:0019748">
    <property type="term" value="P:secondary metabolic process"/>
    <property type="evidence" value="ECO:0007669"/>
    <property type="project" value="TreeGrafter"/>
</dbReference>
<dbReference type="GO" id="GO:0005737">
    <property type="term" value="C:cytoplasm"/>
    <property type="evidence" value="ECO:0007669"/>
    <property type="project" value="TreeGrafter"/>
</dbReference>
<dbReference type="InterPro" id="IPR032466">
    <property type="entry name" value="Metal_Hydrolase"/>
</dbReference>
<gene>
    <name evidence="3" type="ORF">AQJ54_40845</name>
</gene>
<dbReference type="Proteomes" id="UP000054375">
    <property type="component" value="Unassembled WGS sequence"/>
</dbReference>
<dbReference type="InterPro" id="IPR032465">
    <property type="entry name" value="ACMSD"/>
</dbReference>
<evidence type="ECO:0000256" key="1">
    <source>
        <dbReference type="ARBA" id="ARBA00023239"/>
    </source>
</evidence>
<dbReference type="InterPro" id="IPR006680">
    <property type="entry name" value="Amidohydro-rel"/>
</dbReference>
<name>A0A124HVK3_9ACTN</name>
<keyword evidence="3" id="KW-0378">Hydrolase</keyword>
<accession>A0A124HVK3</accession>
<dbReference type="GO" id="GO:0016787">
    <property type="term" value="F:hydrolase activity"/>
    <property type="evidence" value="ECO:0007669"/>
    <property type="project" value="UniProtKB-KW"/>
</dbReference>
<sequence length="314" mass="33742">MRIDTHAHVYPSDYLDFLADSGVKTTGGQRGLGADDTDKELEARFSLMERAGVDRQVISASPLTGALPDPKQAAAAARMINDRYVALVDRHPDRFLAFAVLPLPHVDAALAELDRVLDAPGVVGVALTTSAAGRALTDPAFAPVWQELDRRGTVMYLHPAGDGVASPQITDHHLTWMVGAPVEDTVVAAQLITRGFVTRYPRVRILNSHFGGALPMLLERWDNLAHFEAPEAPLPPSQAARLMWYDTVAHSSQSALRAAVQAVGADRLVLGSDFPYQGGEHYLDTVAYIERAGLDAEDTRGILAGNAEALLGLA</sequence>
<dbReference type="Gene3D" id="3.20.20.140">
    <property type="entry name" value="Metal-dependent hydrolases"/>
    <property type="match status" value="1"/>
</dbReference>
<proteinExistence type="predicted"/>
<dbReference type="SUPFAM" id="SSF51556">
    <property type="entry name" value="Metallo-dependent hydrolases"/>
    <property type="match status" value="1"/>
</dbReference>
<evidence type="ECO:0000313" key="3">
    <source>
        <dbReference type="EMBL" id="KUN58726.1"/>
    </source>
</evidence>
<protein>
    <submittedName>
        <fullName evidence="3">Amidohydrolase</fullName>
    </submittedName>
</protein>
<dbReference type="GO" id="GO:0016831">
    <property type="term" value="F:carboxy-lyase activity"/>
    <property type="evidence" value="ECO:0007669"/>
    <property type="project" value="InterPro"/>
</dbReference>
<keyword evidence="4" id="KW-1185">Reference proteome</keyword>
<dbReference type="Pfam" id="PF04909">
    <property type="entry name" value="Amidohydro_2"/>
    <property type="match status" value="1"/>
</dbReference>
<dbReference type="PANTHER" id="PTHR21240">
    <property type="entry name" value="2-AMINO-3-CARBOXYLMUCONATE-6-SEMIALDEHYDE DECARBOXYLASE"/>
    <property type="match status" value="1"/>
</dbReference>
<comment type="caution">
    <text evidence="3">The sequence shown here is derived from an EMBL/GenBank/DDBJ whole genome shotgun (WGS) entry which is preliminary data.</text>
</comment>
<feature type="domain" description="Amidohydrolase-related" evidence="2">
    <location>
        <begin position="3"/>
        <end position="313"/>
    </location>
</feature>